<organism evidence="1 2">
    <name type="scientific">Leptidea sinapis</name>
    <dbReference type="NCBI Taxonomy" id="189913"/>
    <lineage>
        <taxon>Eukaryota</taxon>
        <taxon>Metazoa</taxon>
        <taxon>Ecdysozoa</taxon>
        <taxon>Arthropoda</taxon>
        <taxon>Hexapoda</taxon>
        <taxon>Insecta</taxon>
        <taxon>Pterygota</taxon>
        <taxon>Neoptera</taxon>
        <taxon>Endopterygota</taxon>
        <taxon>Lepidoptera</taxon>
        <taxon>Glossata</taxon>
        <taxon>Ditrysia</taxon>
        <taxon>Papilionoidea</taxon>
        <taxon>Pieridae</taxon>
        <taxon>Dismorphiinae</taxon>
        <taxon>Leptidea</taxon>
    </lineage>
</organism>
<gene>
    <name evidence="1" type="ORF">LSINAPIS_LOCUS15543</name>
</gene>
<evidence type="ECO:0000313" key="1">
    <source>
        <dbReference type="EMBL" id="VVD06130.1"/>
    </source>
</evidence>
<reference evidence="1 2" key="1">
    <citation type="submission" date="2017-07" db="EMBL/GenBank/DDBJ databases">
        <authorList>
            <person name="Talla V."/>
            <person name="Backstrom N."/>
        </authorList>
    </citation>
    <scope>NUCLEOTIDE SEQUENCE [LARGE SCALE GENOMIC DNA]</scope>
</reference>
<dbReference type="Proteomes" id="UP000324832">
    <property type="component" value="Unassembled WGS sequence"/>
</dbReference>
<evidence type="ECO:0000313" key="2">
    <source>
        <dbReference type="Proteomes" id="UP000324832"/>
    </source>
</evidence>
<proteinExistence type="predicted"/>
<accession>A0A5E4R8J5</accession>
<name>A0A5E4R8J5_9NEOP</name>
<dbReference type="EMBL" id="FZQP02007080">
    <property type="protein sequence ID" value="VVD06130.1"/>
    <property type="molecule type" value="Genomic_DNA"/>
</dbReference>
<sequence length="128" mass="14727">MLLKICHNRYIECVEDSLKSNNKNFWKYNSSLKQSNSGYPHIMKYGNTLSSDPNAIVEMFSQYFQSVVCKWINSFTVVVNCNGNTFRAPHATPYIPVNSNAILHHTTIGKRQKRFTAKDKYFPKGEIA</sequence>
<protein>
    <submittedName>
        <fullName evidence="1">Uncharacterized protein</fullName>
    </submittedName>
</protein>
<dbReference type="AlphaFoldDB" id="A0A5E4R8J5"/>
<keyword evidence="2" id="KW-1185">Reference proteome</keyword>